<name>A0A8J6P6Y5_9BACT</name>
<organism evidence="3 4">
    <name type="scientific">Candidatus Desulfatibia vada</name>
    <dbReference type="NCBI Taxonomy" id="2841696"/>
    <lineage>
        <taxon>Bacteria</taxon>
        <taxon>Pseudomonadati</taxon>
        <taxon>Thermodesulfobacteriota</taxon>
        <taxon>Desulfobacteria</taxon>
        <taxon>Desulfobacterales</taxon>
        <taxon>Desulfobacterales incertae sedis</taxon>
        <taxon>Candidatus Desulfatibia</taxon>
    </lineage>
</organism>
<protein>
    <submittedName>
        <fullName evidence="3">Biotin/lipoyl-binding protein</fullName>
    </submittedName>
</protein>
<evidence type="ECO:0000313" key="4">
    <source>
        <dbReference type="Proteomes" id="UP000605201"/>
    </source>
</evidence>
<comment type="caution">
    <text evidence="3">The sequence shown here is derived from an EMBL/GenBank/DDBJ whole genome shotgun (WGS) entry which is preliminary data.</text>
</comment>
<dbReference type="InterPro" id="IPR000089">
    <property type="entry name" value="Biotin_lipoyl"/>
</dbReference>
<dbReference type="Proteomes" id="UP000605201">
    <property type="component" value="Unassembled WGS sequence"/>
</dbReference>
<dbReference type="PROSITE" id="PS50968">
    <property type="entry name" value="BIOTINYL_LIPOYL"/>
    <property type="match status" value="1"/>
</dbReference>
<accession>A0A8J6P6Y5</accession>
<keyword evidence="1" id="KW-0092">Biotin</keyword>
<dbReference type="AlphaFoldDB" id="A0A8J6P6Y5"/>
<sequence>MAQEMVATLPGKVSQVKIKVGAKVEEDEEALTIEAMKMETPIFIPCNGTVKKVFVKEGDEVDEGDVLAMIVET</sequence>
<evidence type="ECO:0000313" key="3">
    <source>
        <dbReference type="EMBL" id="MBC8433410.1"/>
    </source>
</evidence>
<dbReference type="InterPro" id="IPR050709">
    <property type="entry name" value="Biotin_Carboxyl_Carrier/Decarb"/>
</dbReference>
<feature type="domain" description="Lipoyl-binding" evidence="2">
    <location>
        <begin position="1"/>
        <end position="71"/>
    </location>
</feature>
<dbReference type="EMBL" id="JACNIG010000297">
    <property type="protein sequence ID" value="MBC8433410.1"/>
    <property type="molecule type" value="Genomic_DNA"/>
</dbReference>
<proteinExistence type="predicted"/>
<dbReference type="SUPFAM" id="SSF51230">
    <property type="entry name" value="Single hybrid motif"/>
    <property type="match status" value="1"/>
</dbReference>
<dbReference type="PANTHER" id="PTHR45266">
    <property type="entry name" value="OXALOACETATE DECARBOXYLASE ALPHA CHAIN"/>
    <property type="match status" value="1"/>
</dbReference>
<dbReference type="CDD" id="cd06850">
    <property type="entry name" value="biotinyl_domain"/>
    <property type="match status" value="1"/>
</dbReference>
<reference evidence="3 4" key="1">
    <citation type="submission" date="2020-08" db="EMBL/GenBank/DDBJ databases">
        <title>Bridging the membrane lipid divide: bacteria of the FCB group superphylum have the potential to synthesize archaeal ether lipids.</title>
        <authorList>
            <person name="Villanueva L."/>
            <person name="Von Meijenfeldt F.A.B."/>
            <person name="Westbye A.B."/>
            <person name="Yadav S."/>
            <person name="Hopmans E.C."/>
            <person name="Dutilh B.E."/>
            <person name="Sinninghe Damste J.S."/>
        </authorList>
    </citation>
    <scope>NUCLEOTIDE SEQUENCE [LARGE SCALE GENOMIC DNA]</scope>
    <source>
        <strain evidence="3">NIOZ-UU17</strain>
    </source>
</reference>
<dbReference type="InterPro" id="IPR011053">
    <property type="entry name" value="Single_hybrid_motif"/>
</dbReference>
<evidence type="ECO:0000256" key="1">
    <source>
        <dbReference type="ARBA" id="ARBA00023267"/>
    </source>
</evidence>
<gene>
    <name evidence="3" type="ORF">H8D96_15985</name>
</gene>
<dbReference type="PANTHER" id="PTHR45266:SF3">
    <property type="entry name" value="OXALOACETATE DECARBOXYLASE ALPHA CHAIN"/>
    <property type="match status" value="1"/>
</dbReference>
<evidence type="ECO:0000259" key="2">
    <source>
        <dbReference type="PROSITE" id="PS50968"/>
    </source>
</evidence>
<dbReference type="Gene3D" id="2.40.50.100">
    <property type="match status" value="1"/>
</dbReference>
<dbReference type="Pfam" id="PF00364">
    <property type="entry name" value="Biotin_lipoyl"/>
    <property type="match status" value="1"/>
</dbReference>